<dbReference type="Proteomes" id="UP000198670">
    <property type="component" value="Unassembled WGS sequence"/>
</dbReference>
<gene>
    <name evidence="4" type="ORF">SAMN05444682_103298</name>
</gene>
<dbReference type="AlphaFoldDB" id="A0A1I3HBK8"/>
<dbReference type="PIRSF" id="PIRSF018266">
    <property type="entry name" value="FecR"/>
    <property type="match status" value="1"/>
</dbReference>
<dbReference type="InterPro" id="IPR032508">
    <property type="entry name" value="FecR_C"/>
</dbReference>
<dbReference type="PANTHER" id="PTHR30273:SF2">
    <property type="entry name" value="PROTEIN FECR"/>
    <property type="match status" value="1"/>
</dbReference>
<dbReference type="EMBL" id="FOQO01000003">
    <property type="protein sequence ID" value="SFI33158.1"/>
    <property type="molecule type" value="Genomic_DNA"/>
</dbReference>
<keyword evidence="1" id="KW-0812">Transmembrane</keyword>
<dbReference type="Gene3D" id="2.60.120.1440">
    <property type="match status" value="1"/>
</dbReference>
<keyword evidence="1" id="KW-0472">Membrane</keyword>
<evidence type="ECO:0000259" key="3">
    <source>
        <dbReference type="Pfam" id="PF16344"/>
    </source>
</evidence>
<dbReference type="Pfam" id="PF16344">
    <property type="entry name" value="FecR_C"/>
    <property type="match status" value="1"/>
</dbReference>
<dbReference type="InterPro" id="IPR012373">
    <property type="entry name" value="Ferrdict_sens_TM"/>
</dbReference>
<keyword evidence="5" id="KW-1185">Reference proteome</keyword>
<feature type="domain" description="FecR protein" evidence="2">
    <location>
        <begin position="159"/>
        <end position="258"/>
    </location>
</feature>
<evidence type="ECO:0000313" key="5">
    <source>
        <dbReference type="Proteomes" id="UP000198670"/>
    </source>
</evidence>
<feature type="transmembrane region" description="Helical" evidence="1">
    <location>
        <begin position="66"/>
        <end position="86"/>
    </location>
</feature>
<reference evidence="4 5" key="1">
    <citation type="submission" date="2016-10" db="EMBL/GenBank/DDBJ databases">
        <authorList>
            <person name="de Groot N.N."/>
        </authorList>
    </citation>
    <scope>NUCLEOTIDE SEQUENCE [LARGE SCALE GENOMIC DNA]</scope>
    <source>
        <strain evidence="4 5">RK1</strain>
    </source>
</reference>
<dbReference type="PANTHER" id="PTHR30273">
    <property type="entry name" value="PERIPLASMIC SIGNAL SENSOR AND SIGMA FACTOR ACTIVATOR FECR-RELATED"/>
    <property type="match status" value="1"/>
</dbReference>
<accession>A0A1I3HBK8</accession>
<sequence>MDKKHAEQLLKRYLEGRCSPEEQRLVELWYHELLDSEKQRDKTVIDEDRLKEHVWRSIRKRRSAHLPRFVAAAAVLFAIATGIYLYRYKTSQDLGEATTLPASATIQPGGNRAMLTLADGTQIDLDENQAGIVIDTGIAYLDGSMIQRPERPDMRRFAIATPRGGQYRVVLPDGTNAWLNAATTLEFESRPGESERVVTLNGEAYFEVSSRQGNGLGKTTFKVKTGRQEVTVLGTGFNVSAYEESPQTVTTLVQGRVRVADIHAGSNEHSTGTWVLEPGFQAVTTAQYTQTSAANLESAIGWKNGDFVFDGSSIQEIMQQLSRWYDIDIQYHGAVTTEAFGGKIARTKDIRDVLRVLELTGGVKFAIENRTIIVNP</sequence>
<name>A0A1I3HBK8_9SPHI</name>
<dbReference type="OrthoDB" id="1099963at2"/>
<evidence type="ECO:0000259" key="2">
    <source>
        <dbReference type="Pfam" id="PF04773"/>
    </source>
</evidence>
<evidence type="ECO:0000313" key="4">
    <source>
        <dbReference type="EMBL" id="SFI33158.1"/>
    </source>
</evidence>
<dbReference type="Pfam" id="PF04773">
    <property type="entry name" value="FecR"/>
    <property type="match status" value="1"/>
</dbReference>
<dbReference type="InterPro" id="IPR006860">
    <property type="entry name" value="FecR"/>
</dbReference>
<dbReference type="STRING" id="1477437.SAMN05444682_103298"/>
<organism evidence="4 5">
    <name type="scientific">Parapedobacter indicus</name>
    <dbReference type="NCBI Taxonomy" id="1477437"/>
    <lineage>
        <taxon>Bacteria</taxon>
        <taxon>Pseudomonadati</taxon>
        <taxon>Bacteroidota</taxon>
        <taxon>Sphingobacteriia</taxon>
        <taxon>Sphingobacteriales</taxon>
        <taxon>Sphingobacteriaceae</taxon>
        <taxon>Parapedobacter</taxon>
    </lineage>
</organism>
<proteinExistence type="predicted"/>
<dbReference type="GO" id="GO:0016989">
    <property type="term" value="F:sigma factor antagonist activity"/>
    <property type="evidence" value="ECO:0007669"/>
    <property type="project" value="TreeGrafter"/>
</dbReference>
<dbReference type="Gene3D" id="3.55.50.30">
    <property type="match status" value="1"/>
</dbReference>
<feature type="domain" description="Protein FecR C-terminal" evidence="3">
    <location>
        <begin position="306"/>
        <end position="374"/>
    </location>
</feature>
<evidence type="ECO:0000256" key="1">
    <source>
        <dbReference type="SAM" id="Phobius"/>
    </source>
</evidence>
<protein>
    <submittedName>
        <fullName evidence="4">FecR family protein</fullName>
    </submittedName>
</protein>
<keyword evidence="1" id="KW-1133">Transmembrane helix</keyword>
<dbReference type="RefSeq" id="WP_090626076.1">
    <property type="nucleotide sequence ID" value="NZ_FOQO01000003.1"/>
</dbReference>